<gene>
    <name evidence="3" type="ORF">QJ522_16155</name>
</gene>
<evidence type="ECO:0000256" key="1">
    <source>
        <dbReference type="SAM" id="SignalP"/>
    </source>
</evidence>
<keyword evidence="4" id="KW-1185">Reference proteome</keyword>
<dbReference type="EMBL" id="JASCXX010000022">
    <property type="protein sequence ID" value="MDI6450591.1"/>
    <property type="molecule type" value="Genomic_DNA"/>
</dbReference>
<dbReference type="SUPFAM" id="SSF51126">
    <property type="entry name" value="Pectin lyase-like"/>
    <property type="match status" value="1"/>
</dbReference>
<protein>
    <submittedName>
        <fullName evidence="3">Right-handed parallel beta-helix repeat-containing protein</fullName>
    </submittedName>
</protein>
<dbReference type="Pfam" id="PF13229">
    <property type="entry name" value="Beta_helix"/>
    <property type="match status" value="1"/>
</dbReference>
<dbReference type="PANTHER" id="PTHR36453">
    <property type="entry name" value="SECRETED PROTEIN-RELATED"/>
    <property type="match status" value="1"/>
</dbReference>
<dbReference type="InterPro" id="IPR011050">
    <property type="entry name" value="Pectin_lyase_fold/virulence"/>
</dbReference>
<comment type="caution">
    <text evidence="3">The sequence shown here is derived from an EMBL/GenBank/DDBJ whole genome shotgun (WGS) entry which is preliminary data.</text>
</comment>
<dbReference type="InterPro" id="IPR039448">
    <property type="entry name" value="Beta_helix"/>
</dbReference>
<dbReference type="PANTHER" id="PTHR36453:SF1">
    <property type="entry name" value="RIGHT HANDED BETA HELIX DOMAIN-CONTAINING PROTEIN"/>
    <property type="match status" value="1"/>
</dbReference>
<evidence type="ECO:0000259" key="2">
    <source>
        <dbReference type="Pfam" id="PF13229"/>
    </source>
</evidence>
<sequence>MNIRCLLAVFTACAMATLAGTAEPVSAATIHVSPDGPIKTLTLARDIIRQQKGDAGLKEPVRVIVADGRYSLSEPFVLTPEDSGTKDCPITYEAAPGAKPVFSGGRTITGFKPDADGLWSVRIGDVADGLWYFEQLFVNGRRAVRARTPNKWYHYMGETSEVPIEGEEEQFLRATQVHADALEPLAGLSLAEVRDVTLVAYHKWCITRRFLTAIDASNNLIVTTGEQLKSYSGWPANTRFHLENFKAALDEPGEWFLARNGMLYYKPLPGEDMTKAEVIAPYAMTLVVFQGQPRSGEFIEHITLKGLTFHHNQELLPPEGYAPFQAAYVTEAAVMLDGAQNVVIQDCEVGHIATYGVWFRRGCRDCRIERSYIHDLGAGGLRIGEGRIRSEEDLQTSHITVDNNIIRSGGRVYTSAVGVWIGQSGDNTITHNEIADFYYTGLSVGWRWGYSDSLAKRNILRFNRVHHIGWWVLSDMGGIYTLGPSEGTVVSDNVFHDIYAYSYGGWGLYTDEGSTGILMENNLVYNTKTGSFHQHYGKENVIRNNILANSMLHQVQATRVEEHQSFTFANNIVYWKTGPLLAGPWTKVNIAMDNNCYWNAAGQSVNFVGIPLEKWRQEHGHDRNSIVADPLFVDPDNGDFRLKPDSPALKVGFKPFDYTRAGVYGDPAWISKANEVTYAPLEIPPDPPPVLVHDTFEQTEVGQPPRADQVHIEGKGDSIVVTDETAASGQRSLKFTDAEGLRYAYNPHLVYSPNHSKGTTRCSFDLRIESGALIQHEWRDWRSTLYSVGPSLRIEDAKLRVAGNVLLDIPIGQWVHFDISAGLGAGDSGTWDLVVTLPGQEPRRFEKLANGNRSFEQLTWLGFVSNATTKTVFYIDNLKIDNQN</sequence>
<name>A0AAW6TY22_9BACT</name>
<dbReference type="InterPro" id="IPR012334">
    <property type="entry name" value="Pectin_lyas_fold"/>
</dbReference>
<dbReference type="Proteomes" id="UP001431776">
    <property type="component" value="Unassembled WGS sequence"/>
</dbReference>
<evidence type="ECO:0000313" key="3">
    <source>
        <dbReference type="EMBL" id="MDI6450591.1"/>
    </source>
</evidence>
<feature type="domain" description="Right handed beta helix" evidence="2">
    <location>
        <begin position="396"/>
        <end position="571"/>
    </location>
</feature>
<dbReference type="InterPro" id="IPR006626">
    <property type="entry name" value="PbH1"/>
</dbReference>
<dbReference type="RefSeq" id="WP_349246001.1">
    <property type="nucleotide sequence ID" value="NZ_JASCXX010000022.1"/>
</dbReference>
<evidence type="ECO:0000313" key="4">
    <source>
        <dbReference type="Proteomes" id="UP001431776"/>
    </source>
</evidence>
<dbReference type="Gene3D" id="2.160.20.10">
    <property type="entry name" value="Single-stranded right-handed beta-helix, Pectin lyase-like"/>
    <property type="match status" value="2"/>
</dbReference>
<proteinExistence type="predicted"/>
<dbReference type="AlphaFoldDB" id="A0AAW6TY22"/>
<feature type="chain" id="PRO_5043678275" evidence="1">
    <location>
        <begin position="28"/>
        <end position="884"/>
    </location>
</feature>
<reference evidence="3" key="1">
    <citation type="submission" date="2023-05" db="EMBL/GenBank/DDBJ databases">
        <title>Anaerotaeda fermentans gen. nov., sp. nov., a novel anaerobic planctomycete of the new family within the order Sedimentisphaerales isolated from Taman Peninsula, Russia.</title>
        <authorList>
            <person name="Khomyakova M.A."/>
            <person name="Merkel A.Y."/>
            <person name="Slobodkin A.I."/>
        </authorList>
    </citation>
    <scope>NUCLEOTIDE SEQUENCE</scope>
    <source>
        <strain evidence="3">M17dextr</strain>
    </source>
</reference>
<organism evidence="3 4">
    <name type="scientific">Anaerobaca lacustris</name>
    <dbReference type="NCBI Taxonomy" id="3044600"/>
    <lineage>
        <taxon>Bacteria</taxon>
        <taxon>Pseudomonadati</taxon>
        <taxon>Planctomycetota</taxon>
        <taxon>Phycisphaerae</taxon>
        <taxon>Sedimentisphaerales</taxon>
        <taxon>Anaerobacaceae</taxon>
        <taxon>Anaerobaca</taxon>
    </lineage>
</organism>
<feature type="signal peptide" evidence="1">
    <location>
        <begin position="1"/>
        <end position="27"/>
    </location>
</feature>
<keyword evidence="1" id="KW-0732">Signal</keyword>
<dbReference type="SMART" id="SM00710">
    <property type="entry name" value="PbH1"/>
    <property type="match status" value="7"/>
</dbReference>
<accession>A0AAW6TY22</accession>